<dbReference type="InterPro" id="IPR050428">
    <property type="entry name" value="TCS_sensor_his_kinase"/>
</dbReference>
<dbReference type="InterPro" id="IPR036097">
    <property type="entry name" value="HisK_dim/P_sf"/>
</dbReference>
<keyword evidence="5" id="KW-0808">Transferase</keyword>
<proteinExistence type="predicted"/>
<dbReference type="SMART" id="SM00388">
    <property type="entry name" value="HisKA"/>
    <property type="match status" value="1"/>
</dbReference>
<evidence type="ECO:0000256" key="9">
    <source>
        <dbReference type="ARBA" id="ARBA00023012"/>
    </source>
</evidence>
<evidence type="ECO:0000256" key="3">
    <source>
        <dbReference type="ARBA" id="ARBA00012438"/>
    </source>
</evidence>
<protein>
    <recommendedName>
        <fullName evidence="3">histidine kinase</fullName>
        <ecNumber evidence="3">2.7.13.3</ecNumber>
    </recommendedName>
</protein>
<dbReference type="InterPro" id="IPR003661">
    <property type="entry name" value="HisK_dim/P_dom"/>
</dbReference>
<keyword evidence="7 14" id="KW-0418">Kinase</keyword>
<dbReference type="InterPro" id="IPR005467">
    <property type="entry name" value="His_kinase_dom"/>
</dbReference>
<name>A0AA49FIM5_9PROT</name>
<evidence type="ECO:0000256" key="5">
    <source>
        <dbReference type="ARBA" id="ARBA00022679"/>
    </source>
</evidence>
<keyword evidence="6 11" id="KW-0812">Transmembrane</keyword>
<dbReference type="InterPro" id="IPR013727">
    <property type="entry name" value="2CSK_N"/>
</dbReference>
<comment type="subcellular location">
    <subcellularLocation>
        <location evidence="2">Membrane</location>
    </subcellularLocation>
</comment>
<dbReference type="Pfam" id="PF00512">
    <property type="entry name" value="HisKA"/>
    <property type="match status" value="1"/>
</dbReference>
<evidence type="ECO:0000256" key="1">
    <source>
        <dbReference type="ARBA" id="ARBA00000085"/>
    </source>
</evidence>
<accession>A0AA49FIM5</accession>
<evidence type="ECO:0000256" key="11">
    <source>
        <dbReference type="SAM" id="Phobius"/>
    </source>
</evidence>
<dbReference type="PANTHER" id="PTHR45436:SF1">
    <property type="entry name" value="SENSOR PROTEIN QSEC"/>
    <property type="match status" value="1"/>
</dbReference>
<reference evidence="14" key="1">
    <citation type="journal article" date="2023" name="Nat. Microbiol.">
        <title>Enrichment and characterization of a nitric oxide-reducing microbial community in a continuous bioreactor.</title>
        <authorList>
            <person name="Garrido-Amador P."/>
            <person name="Stortenbeker N."/>
            <person name="Wessels H.J.C.T."/>
            <person name="Speth D.R."/>
            <person name="Garcia-Heredia I."/>
            <person name="Kartal B."/>
        </authorList>
    </citation>
    <scope>NUCLEOTIDE SEQUENCE</scope>
    <source>
        <strain evidence="14">MAG1</strain>
    </source>
</reference>
<dbReference type="AlphaFoldDB" id="A0AA49FIM5"/>
<dbReference type="GO" id="GO:0000155">
    <property type="term" value="F:phosphorelay sensor kinase activity"/>
    <property type="evidence" value="ECO:0007669"/>
    <property type="project" value="InterPro"/>
</dbReference>
<dbReference type="InterPro" id="IPR003660">
    <property type="entry name" value="HAMP_dom"/>
</dbReference>
<dbReference type="KEGG" id="npv:OHM77_06955"/>
<evidence type="ECO:0000256" key="2">
    <source>
        <dbReference type="ARBA" id="ARBA00004370"/>
    </source>
</evidence>
<evidence type="ECO:0000256" key="7">
    <source>
        <dbReference type="ARBA" id="ARBA00022777"/>
    </source>
</evidence>
<dbReference type="PROSITE" id="PS50885">
    <property type="entry name" value="HAMP"/>
    <property type="match status" value="1"/>
</dbReference>
<feature type="transmembrane region" description="Helical" evidence="11">
    <location>
        <begin position="12"/>
        <end position="32"/>
    </location>
</feature>
<dbReference type="Gene3D" id="3.30.565.10">
    <property type="entry name" value="Histidine kinase-like ATPase, C-terminal domain"/>
    <property type="match status" value="1"/>
</dbReference>
<dbReference type="EC" id="2.7.13.3" evidence="3"/>
<dbReference type="InterPro" id="IPR003594">
    <property type="entry name" value="HATPase_dom"/>
</dbReference>
<evidence type="ECO:0000259" key="13">
    <source>
        <dbReference type="PROSITE" id="PS50885"/>
    </source>
</evidence>
<sequence length="450" mass="48662">MTNSLRGHLLALLLPVAVAALLVGTVAVYLIASGASSESLDQGLADAARIYADDLRKHPESPGRDLPPLAQRMLMASPGDRLFFSLQDAAGRLLAGEGRLADDLPWGTLQAPAFFDVTHGGYWLRGISVVFDAGGRALHLTLATTALRREKLMGDIFLGMVAPQMALFLLTILLVWAGVRHALAPLAALRAEIGRRSDQDLRPLDPKAAPRELRPIVEDINHLFTRLDRAIESQRHFIADAAHQLRTPVAGLLAQVEAAGPPGDVALAATARRLSRLVGQLLALSRADPGVEPAREDFDLDALVRESANDWLPLAFRRDMDMRFDLSATPVRGSRHAFREMLANLLDNAIRYGRRRGRIAVSCFAEGGEAVLRVDDDGPGIPEGQRERVFERFCRLPGPAAEGCGLGLAIVRELARQHGAKVSLGETAELGGLRVEVRLPIKTADRGPDA</sequence>
<evidence type="ECO:0000256" key="4">
    <source>
        <dbReference type="ARBA" id="ARBA00022553"/>
    </source>
</evidence>
<dbReference type="CDD" id="cd00075">
    <property type="entry name" value="HATPase"/>
    <property type="match status" value="1"/>
</dbReference>
<evidence type="ECO:0000256" key="6">
    <source>
        <dbReference type="ARBA" id="ARBA00022692"/>
    </source>
</evidence>
<dbReference type="PANTHER" id="PTHR45436">
    <property type="entry name" value="SENSOR HISTIDINE KINASE YKOH"/>
    <property type="match status" value="1"/>
</dbReference>
<dbReference type="PROSITE" id="PS50109">
    <property type="entry name" value="HIS_KIN"/>
    <property type="match status" value="1"/>
</dbReference>
<dbReference type="Pfam" id="PF08521">
    <property type="entry name" value="2CSK_N"/>
    <property type="match status" value="1"/>
</dbReference>
<evidence type="ECO:0000313" key="14">
    <source>
        <dbReference type="EMBL" id="WIM04450.1"/>
    </source>
</evidence>
<dbReference type="Pfam" id="PF02518">
    <property type="entry name" value="HATPase_c"/>
    <property type="match status" value="1"/>
</dbReference>
<feature type="transmembrane region" description="Helical" evidence="11">
    <location>
        <begin position="156"/>
        <end position="179"/>
    </location>
</feature>
<dbReference type="Gene3D" id="1.10.287.130">
    <property type="match status" value="1"/>
</dbReference>
<comment type="catalytic activity">
    <reaction evidence="1">
        <text>ATP + protein L-histidine = ADP + protein N-phospho-L-histidine.</text>
        <dbReference type="EC" id="2.7.13.3"/>
    </reaction>
</comment>
<keyword evidence="9" id="KW-0902">Two-component regulatory system</keyword>
<evidence type="ECO:0000256" key="10">
    <source>
        <dbReference type="ARBA" id="ARBA00023136"/>
    </source>
</evidence>
<feature type="domain" description="Histidine kinase" evidence="12">
    <location>
        <begin position="240"/>
        <end position="443"/>
    </location>
</feature>
<dbReference type="SMART" id="SM00387">
    <property type="entry name" value="HATPase_c"/>
    <property type="match status" value="1"/>
</dbReference>
<dbReference type="PRINTS" id="PR00344">
    <property type="entry name" value="BCTRLSENSOR"/>
</dbReference>
<keyword evidence="4" id="KW-0597">Phosphoprotein</keyword>
<dbReference type="GO" id="GO:0005886">
    <property type="term" value="C:plasma membrane"/>
    <property type="evidence" value="ECO:0007669"/>
    <property type="project" value="TreeGrafter"/>
</dbReference>
<dbReference type="InterPro" id="IPR004358">
    <property type="entry name" value="Sig_transdc_His_kin-like_C"/>
</dbReference>
<feature type="domain" description="HAMP" evidence="13">
    <location>
        <begin position="180"/>
        <end position="232"/>
    </location>
</feature>
<dbReference type="InterPro" id="IPR036890">
    <property type="entry name" value="HATPase_C_sf"/>
</dbReference>
<dbReference type="SUPFAM" id="SSF55874">
    <property type="entry name" value="ATPase domain of HSP90 chaperone/DNA topoisomerase II/histidine kinase"/>
    <property type="match status" value="1"/>
</dbReference>
<organism evidence="14">
    <name type="scientific">Candidatus Nitricoxidivorans perseverans</name>
    <dbReference type="NCBI Taxonomy" id="2975601"/>
    <lineage>
        <taxon>Bacteria</taxon>
        <taxon>Pseudomonadati</taxon>
        <taxon>Pseudomonadota</taxon>
        <taxon>Betaproteobacteria</taxon>
        <taxon>Nitrosomonadales</taxon>
        <taxon>Sterolibacteriaceae</taxon>
        <taxon>Candidatus Nitricoxidivorans</taxon>
    </lineage>
</organism>
<evidence type="ECO:0000256" key="8">
    <source>
        <dbReference type="ARBA" id="ARBA00022989"/>
    </source>
</evidence>
<dbReference type="SUPFAM" id="SSF47384">
    <property type="entry name" value="Homodimeric domain of signal transducing histidine kinase"/>
    <property type="match status" value="1"/>
</dbReference>
<dbReference type="EMBL" id="CP107246">
    <property type="protein sequence ID" value="WIM04450.1"/>
    <property type="molecule type" value="Genomic_DNA"/>
</dbReference>
<keyword evidence="10 11" id="KW-0472">Membrane</keyword>
<dbReference type="Proteomes" id="UP001234916">
    <property type="component" value="Chromosome"/>
</dbReference>
<evidence type="ECO:0000259" key="12">
    <source>
        <dbReference type="PROSITE" id="PS50109"/>
    </source>
</evidence>
<gene>
    <name evidence="14" type="ORF">OHM77_06955</name>
</gene>
<dbReference type="CDD" id="cd00082">
    <property type="entry name" value="HisKA"/>
    <property type="match status" value="1"/>
</dbReference>
<keyword evidence="8 11" id="KW-1133">Transmembrane helix</keyword>